<organism evidence="2">
    <name type="scientific">viral metagenome</name>
    <dbReference type="NCBI Taxonomy" id="1070528"/>
    <lineage>
        <taxon>unclassified sequences</taxon>
        <taxon>metagenomes</taxon>
        <taxon>organismal metagenomes</taxon>
    </lineage>
</organism>
<evidence type="ECO:0000256" key="1">
    <source>
        <dbReference type="SAM" id="MobiDB-lite"/>
    </source>
</evidence>
<evidence type="ECO:0000313" key="2">
    <source>
        <dbReference type="EMBL" id="QHU27169.1"/>
    </source>
</evidence>
<reference evidence="2" key="1">
    <citation type="journal article" date="2020" name="Nature">
        <title>Giant virus diversity and host interactions through global metagenomics.</title>
        <authorList>
            <person name="Schulz F."/>
            <person name="Roux S."/>
            <person name="Paez-Espino D."/>
            <person name="Jungbluth S."/>
            <person name="Walsh D.A."/>
            <person name="Denef V.J."/>
            <person name="McMahon K.D."/>
            <person name="Konstantinidis K.T."/>
            <person name="Eloe-Fadrosh E.A."/>
            <person name="Kyrpides N.C."/>
            <person name="Woyke T."/>
        </authorList>
    </citation>
    <scope>NUCLEOTIDE SEQUENCE</scope>
    <source>
        <strain evidence="2">GVMAG-M-3300027763-16</strain>
    </source>
</reference>
<dbReference type="EMBL" id="MN740451">
    <property type="protein sequence ID" value="QHU27169.1"/>
    <property type="molecule type" value="Genomic_DNA"/>
</dbReference>
<protein>
    <submittedName>
        <fullName evidence="2">Uncharacterized protein</fullName>
    </submittedName>
</protein>
<feature type="compositionally biased region" description="Low complexity" evidence="1">
    <location>
        <begin position="34"/>
        <end position="43"/>
    </location>
</feature>
<feature type="region of interest" description="Disordered" evidence="1">
    <location>
        <begin position="31"/>
        <end position="56"/>
    </location>
</feature>
<sequence>MIDILYNKLGACNDVSLAEWKDVEQAVFYKHSQHSQASQQHQQPNKENSNTTKKASHIPEVCEEKVLQAAPVIQATPVIQAAPVIQASKVRLTDISSNKKKPSKDATIKPFEIIMSETLSFHNSTDYIKESLITMISKEEFSKIFGLTKCAEIMSGIVNNRWNKSTALFISFLFDKEVYYNDKIVLYNKEKNRGRITIP</sequence>
<dbReference type="AlphaFoldDB" id="A0A6C0L851"/>
<name>A0A6C0L851_9ZZZZ</name>
<proteinExistence type="predicted"/>
<accession>A0A6C0L851</accession>